<organism evidence="2 3">
    <name type="scientific">Leucocoprinus birnbaumii</name>
    <dbReference type="NCBI Taxonomy" id="56174"/>
    <lineage>
        <taxon>Eukaryota</taxon>
        <taxon>Fungi</taxon>
        <taxon>Dikarya</taxon>
        <taxon>Basidiomycota</taxon>
        <taxon>Agaricomycotina</taxon>
        <taxon>Agaricomycetes</taxon>
        <taxon>Agaricomycetidae</taxon>
        <taxon>Agaricales</taxon>
        <taxon>Agaricineae</taxon>
        <taxon>Agaricaceae</taxon>
        <taxon>Leucocoprinus</taxon>
    </lineage>
</organism>
<dbReference type="AlphaFoldDB" id="A0AAD5VVN7"/>
<feature type="compositionally biased region" description="Low complexity" evidence="1">
    <location>
        <begin position="96"/>
        <end position="106"/>
    </location>
</feature>
<protein>
    <submittedName>
        <fullName evidence="2">Uncharacterized protein</fullName>
    </submittedName>
</protein>
<keyword evidence="3" id="KW-1185">Reference proteome</keyword>
<feature type="compositionally biased region" description="Polar residues" evidence="1">
    <location>
        <begin position="83"/>
        <end position="95"/>
    </location>
</feature>
<comment type="caution">
    <text evidence="2">The sequence shown here is derived from an EMBL/GenBank/DDBJ whole genome shotgun (WGS) entry which is preliminary data.</text>
</comment>
<feature type="region of interest" description="Disordered" evidence="1">
    <location>
        <begin position="83"/>
        <end position="106"/>
    </location>
</feature>
<name>A0AAD5VVN7_9AGAR</name>
<sequence>MSIISRDPSFSWASPLTSDDVSEKTTHTMSSSHNHAKPFERRIVNIWKTLTRSTRKQKRVSVYSRDFVFVTASAASRRRSINMLQQAADAQSQPRSSSLSSGHHSL</sequence>
<gene>
    <name evidence="2" type="ORF">NP233_g5166</name>
</gene>
<evidence type="ECO:0000313" key="2">
    <source>
        <dbReference type="EMBL" id="KAJ3569253.1"/>
    </source>
</evidence>
<evidence type="ECO:0000256" key="1">
    <source>
        <dbReference type="SAM" id="MobiDB-lite"/>
    </source>
</evidence>
<evidence type="ECO:0000313" key="3">
    <source>
        <dbReference type="Proteomes" id="UP001213000"/>
    </source>
</evidence>
<accession>A0AAD5VVN7</accession>
<dbReference type="Proteomes" id="UP001213000">
    <property type="component" value="Unassembled WGS sequence"/>
</dbReference>
<reference evidence="2" key="1">
    <citation type="submission" date="2022-07" db="EMBL/GenBank/DDBJ databases">
        <title>Genome Sequence of Leucocoprinus birnbaumii.</title>
        <authorList>
            <person name="Buettner E."/>
        </authorList>
    </citation>
    <scope>NUCLEOTIDE SEQUENCE</scope>
    <source>
        <strain evidence="2">VT141</strain>
    </source>
</reference>
<dbReference type="EMBL" id="JANIEX010000298">
    <property type="protein sequence ID" value="KAJ3569253.1"/>
    <property type="molecule type" value="Genomic_DNA"/>
</dbReference>
<feature type="region of interest" description="Disordered" evidence="1">
    <location>
        <begin position="1"/>
        <end position="36"/>
    </location>
</feature>
<proteinExistence type="predicted"/>